<accession>A0A3G3IHY2</accession>
<dbReference type="PROSITE" id="PS51387">
    <property type="entry name" value="FAD_PCMH"/>
    <property type="match status" value="1"/>
</dbReference>
<evidence type="ECO:0000313" key="7">
    <source>
        <dbReference type="EMBL" id="AYQ55477.1"/>
    </source>
</evidence>
<dbReference type="SUPFAM" id="SSF55103">
    <property type="entry name" value="FAD-linked oxidases, C-terminal domain"/>
    <property type="match status" value="1"/>
</dbReference>
<dbReference type="OMA" id="YNEDWMR"/>
<evidence type="ECO:0000256" key="4">
    <source>
        <dbReference type="ARBA" id="ARBA00022827"/>
    </source>
</evidence>
<dbReference type="InterPro" id="IPR016166">
    <property type="entry name" value="FAD-bd_PCMH"/>
</dbReference>
<keyword evidence="5" id="KW-0560">Oxidoreductase</keyword>
<feature type="domain" description="FAD-binding PCMH-type" evidence="6">
    <location>
        <begin position="37"/>
        <end position="216"/>
    </location>
</feature>
<organism evidence="7 8">
    <name type="scientific">Methanomethylophilus alvi</name>
    <dbReference type="NCBI Taxonomy" id="1291540"/>
    <lineage>
        <taxon>Archaea</taxon>
        <taxon>Methanobacteriati</taxon>
        <taxon>Thermoplasmatota</taxon>
        <taxon>Thermoplasmata</taxon>
        <taxon>Methanomassiliicoccales</taxon>
        <taxon>Methanomethylophilaceae</taxon>
        <taxon>Methanomethylophilus</taxon>
    </lineage>
</organism>
<comment type="cofactor">
    <cofactor evidence="1">
        <name>FAD</name>
        <dbReference type="ChEBI" id="CHEBI:57692"/>
    </cofactor>
</comment>
<dbReference type="PANTHER" id="PTHR42934">
    <property type="entry name" value="GLYCOLATE OXIDASE SUBUNIT GLCD"/>
    <property type="match status" value="1"/>
</dbReference>
<keyword evidence="3" id="KW-0285">Flavoprotein</keyword>
<dbReference type="InterPro" id="IPR016171">
    <property type="entry name" value="Vanillyl_alc_oxidase_C-sub2"/>
</dbReference>
<dbReference type="SUPFAM" id="SSF56176">
    <property type="entry name" value="FAD-binding/transporter-associated domain-like"/>
    <property type="match status" value="1"/>
</dbReference>
<dbReference type="GO" id="GO:0071949">
    <property type="term" value="F:FAD binding"/>
    <property type="evidence" value="ECO:0007669"/>
    <property type="project" value="InterPro"/>
</dbReference>
<protein>
    <submittedName>
        <fullName evidence="7">FAD-binding oxidoreductase</fullName>
    </submittedName>
</protein>
<dbReference type="Pfam" id="PF02913">
    <property type="entry name" value="FAD-oxidase_C"/>
    <property type="match status" value="1"/>
</dbReference>
<dbReference type="InterPro" id="IPR051914">
    <property type="entry name" value="FAD-linked_OxidoTrans_Type4"/>
</dbReference>
<dbReference type="Gene3D" id="1.10.45.10">
    <property type="entry name" value="Vanillyl-alcohol Oxidase, Chain A, domain 4"/>
    <property type="match status" value="1"/>
</dbReference>
<dbReference type="InterPro" id="IPR036318">
    <property type="entry name" value="FAD-bd_PCMH-like_sf"/>
</dbReference>
<dbReference type="RefSeq" id="WP_015505251.1">
    <property type="nucleotide sequence ID" value="NZ_CAYARL010000035.1"/>
</dbReference>
<evidence type="ECO:0000256" key="5">
    <source>
        <dbReference type="ARBA" id="ARBA00023002"/>
    </source>
</evidence>
<evidence type="ECO:0000256" key="2">
    <source>
        <dbReference type="ARBA" id="ARBA00008000"/>
    </source>
</evidence>
<dbReference type="Gene3D" id="3.30.465.10">
    <property type="match status" value="1"/>
</dbReference>
<gene>
    <name evidence="7" type="ORF">BKD89_06675</name>
</gene>
<sequence>MALDQKIIEEFERIVGKDNVSTSPAVLYTYGFDASIYHNDPEVVIQPTSTEQVSEIMKIAYANGIPVVPRGAGTGLCGAAVPIEGGICLAMQKMNRILEISVKDLWVDVEAGVVYNDLNAELAKHGFFFPPSPGSAEACQVGGMVATNASGMRAVKYGATRDYVLGLTFVRANGDIVRCGTRTIKDASGYQLARLMCGSEGTLGVITEITFKLTTKPKKSASALIAFNSVVDAGKCISAIIAKPLIPASCELMDSTSIEAVNKARGNPLPDANALIIVEVDGETDEIIQRDLKIVEEVAKEQNATTVTPSLDPKVIAKWNDARKSVLASLSALKPGYSCVSLADDMGVPISKVPEAVERFQAITRKYNVIVAVYGHASDGNLHTKMLLKVGDKDEWDRGIAAVDEIFKASVELGGTVTGEHGVGISKALNFQEERKTELDCILAIKQAMDPKNILNPGKAAQWRGSPLRNLRYPCKEYM</sequence>
<evidence type="ECO:0000259" key="6">
    <source>
        <dbReference type="PROSITE" id="PS51387"/>
    </source>
</evidence>
<evidence type="ECO:0000313" key="8">
    <source>
        <dbReference type="Proteomes" id="UP000273278"/>
    </source>
</evidence>
<proteinExistence type="inferred from homology"/>
<dbReference type="Pfam" id="PF01565">
    <property type="entry name" value="FAD_binding_4"/>
    <property type="match status" value="1"/>
</dbReference>
<dbReference type="PANTHER" id="PTHR42934:SF2">
    <property type="entry name" value="GLYCOLATE OXIDASE SUBUNIT GLCD"/>
    <property type="match status" value="1"/>
</dbReference>
<dbReference type="GeneID" id="41322133"/>
<dbReference type="InterPro" id="IPR016169">
    <property type="entry name" value="FAD-bd_PCMH_sub2"/>
</dbReference>
<dbReference type="Proteomes" id="UP000273278">
    <property type="component" value="Chromosome"/>
</dbReference>
<comment type="similarity">
    <text evidence="2">Belongs to the FAD-binding oxidoreductase/transferase type 4 family.</text>
</comment>
<reference evidence="7 8" key="1">
    <citation type="submission" date="2016-10" db="EMBL/GenBank/DDBJ databases">
        <title>Complete genome of the TMA-utilizing, human hosted archaeon Methanomethylophilus alvus Gen. nov, sp. nov., strain Mx-05, derived from a pure culture.</title>
        <authorList>
            <person name="Brugere J.-F."/>
            <person name="Ben Hania W."/>
            <person name="Chaudhary P.P."/>
            <person name="Gaci N."/>
            <person name="Borrel G."/>
            <person name="Cao Van Tuat L."/>
            <person name="Fardeau M.-L."/>
            <person name="Harris H.M.B."/>
            <person name="O'Toole P.W."/>
            <person name="Ollivier B."/>
        </authorList>
    </citation>
    <scope>NUCLEOTIDE SEQUENCE [LARGE SCALE GENOMIC DNA]</scope>
    <source>
        <strain evidence="7 8">Mx-05</strain>
    </source>
</reference>
<dbReference type="Gene3D" id="3.30.70.2740">
    <property type="match status" value="1"/>
</dbReference>
<evidence type="ECO:0000256" key="1">
    <source>
        <dbReference type="ARBA" id="ARBA00001974"/>
    </source>
</evidence>
<evidence type="ECO:0000256" key="3">
    <source>
        <dbReference type="ARBA" id="ARBA00022630"/>
    </source>
</evidence>
<name>A0A3G3IHY2_9ARCH</name>
<keyword evidence="4" id="KW-0274">FAD</keyword>
<dbReference type="InterPro" id="IPR016164">
    <property type="entry name" value="FAD-linked_Oxase-like_C"/>
</dbReference>
<dbReference type="InterPro" id="IPR004113">
    <property type="entry name" value="FAD-bd_oxidored_4_C"/>
</dbReference>
<dbReference type="InterPro" id="IPR006094">
    <property type="entry name" value="Oxid_FAD_bind_N"/>
</dbReference>
<dbReference type="FunFam" id="3.30.70.2740:FF:000001">
    <property type="entry name" value="D-lactate dehydrogenase mitochondrial"/>
    <property type="match status" value="1"/>
</dbReference>
<dbReference type="AlphaFoldDB" id="A0A3G3IHY2"/>
<dbReference type="EMBL" id="CP017686">
    <property type="protein sequence ID" value="AYQ55477.1"/>
    <property type="molecule type" value="Genomic_DNA"/>
</dbReference>
<dbReference type="GO" id="GO:0016491">
    <property type="term" value="F:oxidoreductase activity"/>
    <property type="evidence" value="ECO:0007669"/>
    <property type="project" value="UniProtKB-KW"/>
</dbReference>